<dbReference type="InterPro" id="IPR015867">
    <property type="entry name" value="N-reg_PII/ATP_PRibTrfase_C"/>
</dbReference>
<dbReference type="PIRSF" id="PIRSF037489">
    <property type="entry name" value="UCP037489_NIF3_YqfO"/>
    <property type="match status" value="1"/>
</dbReference>
<proteinExistence type="inferred from homology"/>
<name>A0ABY3P9U1_9STAP</name>
<dbReference type="NCBIfam" id="TIGR00486">
    <property type="entry name" value="YbgI_SA1388"/>
    <property type="match status" value="1"/>
</dbReference>
<evidence type="ECO:0000313" key="6">
    <source>
        <dbReference type="Proteomes" id="UP001197626"/>
    </source>
</evidence>
<dbReference type="InterPro" id="IPR017221">
    <property type="entry name" value="DUF34/NIF3_bac"/>
</dbReference>
<evidence type="ECO:0000256" key="1">
    <source>
        <dbReference type="ARBA" id="ARBA00006964"/>
    </source>
</evidence>
<evidence type="ECO:0000313" key="5">
    <source>
        <dbReference type="EMBL" id="UEX89065.1"/>
    </source>
</evidence>
<dbReference type="RefSeq" id="WP_229291571.1">
    <property type="nucleotide sequence ID" value="NZ_CP086654.1"/>
</dbReference>
<comment type="similarity">
    <text evidence="1 4">Belongs to the GTP cyclohydrolase I type 2/NIF3 family.</text>
</comment>
<evidence type="ECO:0000256" key="2">
    <source>
        <dbReference type="ARBA" id="ARBA00022112"/>
    </source>
</evidence>
<reference evidence="5 6" key="1">
    <citation type="journal article" date="2022" name="Pathogens">
        <title>Staphylococcus ratti sp. nov. Isolated from a Lab Rat.</title>
        <authorList>
            <person name="Kovarovic V."/>
            <person name="Sedlacek I."/>
            <person name="Petras P."/>
            <person name="Kralova S."/>
            <person name="Maslanova I."/>
            <person name="Svec P."/>
            <person name="Neumann-Schaal M."/>
            <person name="Botka T."/>
            <person name="Gelbicova T."/>
            <person name="Stankova E."/>
            <person name="Doskar J."/>
            <person name="Pantucek R."/>
        </authorList>
    </citation>
    <scope>NUCLEOTIDE SEQUENCE [LARGE SCALE GENOMIC DNA]</scope>
    <source>
        <strain evidence="5 6">CCM 9025</strain>
    </source>
</reference>
<sequence length="366" mass="40646">MKIKALLSLLDKNVPFDSAESWDNVGLLVGNEDSEISGVLTTLDCTYEVVTEAIHKGCNTIIAHHPLIFKGLKSITEDHAYGSILYLLIQNNINLIALHTNLDVHPKGVNAMLAHRIGIRTPAILNPNEMNYYKVQVFIPATAAKSFKDALSEAGIAKEGNYEYAFFNAQGTGQFRPVGNANPTIGTIGEIENVEELKIEFMVEDKQKTLAVQLITDHHPYETPVYDFIPLVKEHNQGLGMIGQLDKTYSVEAFTTHLKNVLNMPSIRFIGDTQSEIKTVAIIGGSGIGFEKQAMQKGADVFITGDIKHHEALDAKIAGMNLIDINHYSEYVMKEGLVDLLEDWLNETHSFKVIPSETHTDPYTYY</sequence>
<keyword evidence="3 4" id="KW-0479">Metal-binding</keyword>
<evidence type="ECO:0000256" key="4">
    <source>
        <dbReference type="PIRNR" id="PIRNR037489"/>
    </source>
</evidence>
<keyword evidence="6" id="KW-1185">Reference proteome</keyword>
<dbReference type="PANTHER" id="PTHR13799:SF14">
    <property type="entry name" value="GTP CYCLOHYDROLASE 1 TYPE 2 HOMOLOG"/>
    <property type="match status" value="1"/>
</dbReference>
<gene>
    <name evidence="5" type="ORF">LN051_05625</name>
</gene>
<dbReference type="Gene3D" id="3.30.70.120">
    <property type="match status" value="1"/>
</dbReference>
<dbReference type="Proteomes" id="UP001197626">
    <property type="component" value="Chromosome"/>
</dbReference>
<evidence type="ECO:0000256" key="3">
    <source>
        <dbReference type="ARBA" id="ARBA00022723"/>
    </source>
</evidence>
<dbReference type="InterPro" id="IPR002678">
    <property type="entry name" value="DUF34/NIF3"/>
</dbReference>
<dbReference type="Pfam" id="PF01784">
    <property type="entry name" value="DUF34_NIF3"/>
    <property type="match status" value="1"/>
</dbReference>
<dbReference type="SUPFAM" id="SSF102705">
    <property type="entry name" value="NIF3 (NGG1p interacting factor 3)-like"/>
    <property type="match status" value="1"/>
</dbReference>
<dbReference type="EMBL" id="CP086654">
    <property type="protein sequence ID" value="UEX89065.1"/>
    <property type="molecule type" value="Genomic_DNA"/>
</dbReference>
<accession>A0ABY3P9U1</accession>
<organism evidence="5 6">
    <name type="scientific">Staphylococcus ratti</name>
    <dbReference type="NCBI Taxonomy" id="2892440"/>
    <lineage>
        <taxon>Bacteria</taxon>
        <taxon>Bacillati</taxon>
        <taxon>Bacillota</taxon>
        <taxon>Bacilli</taxon>
        <taxon>Bacillales</taxon>
        <taxon>Staphylococcaceae</taxon>
        <taxon>Staphylococcus</taxon>
    </lineage>
</organism>
<protein>
    <recommendedName>
        <fullName evidence="2 4">GTP cyclohydrolase 1 type 2 homolog</fullName>
    </recommendedName>
</protein>
<dbReference type="InterPro" id="IPR036069">
    <property type="entry name" value="DUF34/NIF3_sf"/>
</dbReference>
<dbReference type="Gene3D" id="3.40.1390.30">
    <property type="entry name" value="NIF3 (NGG1p interacting factor 3)-like"/>
    <property type="match status" value="1"/>
</dbReference>
<dbReference type="PANTHER" id="PTHR13799">
    <property type="entry name" value="NGG1 INTERACTING FACTOR 3"/>
    <property type="match status" value="1"/>
</dbReference>